<keyword evidence="1" id="KW-0812">Transmembrane</keyword>
<evidence type="ECO:0000313" key="2">
    <source>
        <dbReference type="EMBL" id="KIX85418.1"/>
    </source>
</evidence>
<accession>A0A0D2JM35</accession>
<dbReference type="Proteomes" id="UP000032214">
    <property type="component" value="Unassembled WGS sequence"/>
</dbReference>
<evidence type="ECO:0000313" key="3">
    <source>
        <dbReference type="Proteomes" id="UP000032214"/>
    </source>
</evidence>
<proteinExistence type="predicted"/>
<gene>
    <name evidence="2" type="ORF">J120_00330</name>
</gene>
<dbReference type="AlphaFoldDB" id="A0A0D2JM35"/>
<organism evidence="2 3">
    <name type="scientific">candidate division TM6 bacterium JCVI TM6SC1</name>
    <dbReference type="NCBI Taxonomy" id="1306947"/>
    <lineage>
        <taxon>Bacteria</taxon>
        <taxon>Candidatus Babelota</taxon>
        <taxon>Vermiphilus</taxon>
    </lineage>
</organism>
<feature type="transmembrane region" description="Helical" evidence="1">
    <location>
        <begin position="6"/>
        <end position="24"/>
    </location>
</feature>
<protein>
    <recommendedName>
        <fullName evidence="4">Transmembrane protein</fullName>
    </recommendedName>
</protein>
<evidence type="ECO:0008006" key="4">
    <source>
        <dbReference type="Google" id="ProtNLM"/>
    </source>
</evidence>
<dbReference type="EMBL" id="ARQD01000001">
    <property type="protein sequence ID" value="KIX85418.1"/>
    <property type="molecule type" value="Genomic_DNA"/>
</dbReference>
<name>A0A0D2JM35_9BACT</name>
<reference evidence="2 3" key="1">
    <citation type="journal article" date="2013" name="Proc. Natl. Acad. Sci. U.S.A.">
        <title>Candidate phylum TM6 genome recovered from a hospital sink biofilm provides genomic insights into this uncultivated phylum.</title>
        <authorList>
            <person name="McLean J.S."/>
            <person name="Lombardo M.J."/>
            <person name="Badger J.H."/>
            <person name="Edlund A."/>
            <person name="Novotny M."/>
            <person name="Yee-Greenbaum J."/>
            <person name="Vyahhi N."/>
            <person name="Hall A.P."/>
            <person name="Yang Y."/>
            <person name="Dupont C.L."/>
            <person name="Ziegler M.G."/>
            <person name="Chitsaz H."/>
            <person name="Allen A.E."/>
            <person name="Yooseph S."/>
            <person name="Tesler G."/>
            <person name="Pevzner P.A."/>
            <person name="Friedman R.M."/>
            <person name="Nealson K.H."/>
            <person name="Venter J.C."/>
            <person name="Lasken R.S."/>
        </authorList>
    </citation>
    <scope>NUCLEOTIDE SEQUENCE [LARGE SCALE GENOMIC DNA]</scope>
    <source>
        <strain evidence="2 3">TM6SC1</strain>
    </source>
</reference>
<evidence type="ECO:0000256" key="1">
    <source>
        <dbReference type="SAM" id="Phobius"/>
    </source>
</evidence>
<comment type="caution">
    <text evidence="2">The sequence shown here is derived from an EMBL/GenBank/DDBJ whole genome shotgun (WGS) entry which is preliminary data.</text>
</comment>
<keyword evidence="3" id="KW-1185">Reference proteome</keyword>
<keyword evidence="1" id="KW-1133">Transmembrane helix</keyword>
<sequence length="145" mass="16207">MRSRILITLCGSVLLIIIWIALYMNMSWARTYYDTINVSACQEYTSLIGVLDRCAVCACQNPVQTSGDKTTSIACLTTLLQCARDTSVNLKDYKIDKNRTVACTLEGTIDSLTRFVNACPYQSLSTYYQGAQEQCILTLNFKIEA</sequence>
<keyword evidence="1" id="KW-0472">Membrane</keyword>